<protein>
    <submittedName>
        <fullName evidence="1">Uncharacterized protein</fullName>
    </submittedName>
</protein>
<sequence length="716" mass="81087">MSAGLKPSKSTVYVSNLPFKLTNNDLHQIFEKYGKVAKVTVMKDKQTWKSKGVAFVLFADPESASKCATALDNQQLLGRTLRASIAKYNGRAPEFIRRKEYKDKSRCFECGEEGHLSYRCPRNSFVGSMKKMVQQLGTSQDSESLRSQLHQIQQYTNQLAKDTNAQLKALAAMPYGEQGAGRLLREKLTNDFSEALHHFQLVQRAEADKEKDSVKRARAASGIGFESSSSRGGPGNLIELASPVQAQQSQQAQSYAQMDEQVNIEMLREREQSIRKLENDIVDVNAIFKDLATLVHDQGDMIDSIEANVESAAVHVEEGVQQVAKARQHQLRFLGLLNAAAAMPFIGRDWRSPGEAWVKTGEGWEKKKILEFYCCADESLDSLEQPADYDLPPSSPPNLGGGDAGSGDECLDNYAKQRRLSQQPYCQITLKCTREVAGYNTISEAFRRLDFRNGIKDVRRFNYICKLLHLLITENLTTLSGCASRVLFTMLEEVASQVADSRQNTHILQLLLEDLERTLRKYHCWGRPLGSSQLWEQHLQTLQRIWNVQRHIDLSNPKPDDATPQFPHLPPELLREVLLRLADYRDLASSGEAHPVLAALLQEEHVWRRLCLFHFGPQLVEQWLQQPPEKLDGAPGWQRLFHRLRKKHGLREEYADSLLLCRYCRCLFWKSFGHPCLNSSREETAEEGNNGAVTPTSILPMCIPVTPQAFLQFFSL</sequence>
<dbReference type="EMBL" id="CM023479">
    <property type="protein sequence ID" value="KAH7974742.1"/>
    <property type="molecule type" value="Genomic_DNA"/>
</dbReference>
<organism evidence="1 2">
    <name type="scientific">Dermacentor silvarum</name>
    <name type="common">Tick</name>
    <dbReference type="NCBI Taxonomy" id="543639"/>
    <lineage>
        <taxon>Eukaryota</taxon>
        <taxon>Metazoa</taxon>
        <taxon>Ecdysozoa</taxon>
        <taxon>Arthropoda</taxon>
        <taxon>Chelicerata</taxon>
        <taxon>Arachnida</taxon>
        <taxon>Acari</taxon>
        <taxon>Parasitiformes</taxon>
        <taxon>Ixodida</taxon>
        <taxon>Ixodoidea</taxon>
        <taxon>Ixodidae</taxon>
        <taxon>Rhipicephalinae</taxon>
        <taxon>Dermacentor</taxon>
    </lineage>
</organism>
<dbReference type="Proteomes" id="UP000821865">
    <property type="component" value="Chromosome 10"/>
</dbReference>
<proteinExistence type="predicted"/>
<name>A0ACB8DQC6_DERSI</name>
<keyword evidence="2" id="KW-1185">Reference proteome</keyword>
<comment type="caution">
    <text evidence="1">The sequence shown here is derived from an EMBL/GenBank/DDBJ whole genome shotgun (WGS) entry which is preliminary data.</text>
</comment>
<accession>A0ACB8DQC6</accession>
<evidence type="ECO:0000313" key="1">
    <source>
        <dbReference type="EMBL" id="KAH7974742.1"/>
    </source>
</evidence>
<gene>
    <name evidence="1" type="ORF">HPB49_018986</name>
</gene>
<reference evidence="1" key="1">
    <citation type="submission" date="2020-05" db="EMBL/GenBank/DDBJ databases">
        <title>Large-scale comparative analyses of tick genomes elucidate their genetic diversity and vector capacities.</title>
        <authorList>
            <person name="Jia N."/>
            <person name="Wang J."/>
            <person name="Shi W."/>
            <person name="Du L."/>
            <person name="Sun Y."/>
            <person name="Zhan W."/>
            <person name="Jiang J."/>
            <person name="Wang Q."/>
            <person name="Zhang B."/>
            <person name="Ji P."/>
            <person name="Sakyi L.B."/>
            <person name="Cui X."/>
            <person name="Yuan T."/>
            <person name="Jiang B."/>
            <person name="Yang W."/>
            <person name="Lam T.T.-Y."/>
            <person name="Chang Q."/>
            <person name="Ding S."/>
            <person name="Wang X."/>
            <person name="Zhu J."/>
            <person name="Ruan X."/>
            <person name="Zhao L."/>
            <person name="Wei J."/>
            <person name="Que T."/>
            <person name="Du C."/>
            <person name="Cheng J."/>
            <person name="Dai P."/>
            <person name="Han X."/>
            <person name="Huang E."/>
            <person name="Gao Y."/>
            <person name="Liu J."/>
            <person name="Shao H."/>
            <person name="Ye R."/>
            <person name="Li L."/>
            <person name="Wei W."/>
            <person name="Wang X."/>
            <person name="Wang C."/>
            <person name="Yang T."/>
            <person name="Huo Q."/>
            <person name="Li W."/>
            <person name="Guo W."/>
            <person name="Chen H."/>
            <person name="Zhou L."/>
            <person name="Ni X."/>
            <person name="Tian J."/>
            <person name="Zhou Y."/>
            <person name="Sheng Y."/>
            <person name="Liu T."/>
            <person name="Pan Y."/>
            <person name="Xia L."/>
            <person name="Li J."/>
            <person name="Zhao F."/>
            <person name="Cao W."/>
        </authorList>
    </citation>
    <scope>NUCLEOTIDE SEQUENCE</scope>
    <source>
        <strain evidence="1">Dsil-2018</strain>
    </source>
</reference>
<evidence type="ECO:0000313" key="2">
    <source>
        <dbReference type="Proteomes" id="UP000821865"/>
    </source>
</evidence>